<dbReference type="OrthoDB" id="5062908at2759"/>
<proteinExistence type="predicted"/>
<keyword evidence="2" id="KW-1185">Reference proteome</keyword>
<dbReference type="RefSeq" id="XP_009164079.1">
    <property type="nucleotide sequence ID" value="XM_009165815.1"/>
</dbReference>
<gene>
    <name evidence="1" type="ORF">T265_01725</name>
</gene>
<name>A0A075A1H8_OPIVI</name>
<dbReference type="Proteomes" id="UP000054324">
    <property type="component" value="Unassembled WGS sequence"/>
</dbReference>
<dbReference type="AlphaFoldDB" id="A0A075A1H8"/>
<protein>
    <submittedName>
        <fullName evidence="1">Uncharacterized protein</fullName>
    </submittedName>
</protein>
<dbReference type="EMBL" id="KL596637">
    <property type="protein sequence ID" value="KER32102.1"/>
    <property type="molecule type" value="Genomic_DNA"/>
</dbReference>
<evidence type="ECO:0000313" key="1">
    <source>
        <dbReference type="EMBL" id="KER32102.1"/>
    </source>
</evidence>
<sequence length="175" mass="19144">MAVTVALKEQCQYTSTEHWCLCQNATQNRPAVPSFQCLTAMPPEESKKAGILLGCSSLDRGIREAEVGFEPRTFRTESWKATALSRAFVLPSYKPARFSRAEILPGCPSLDKKSRDAENANSLTGRFLVRTRPLPLPLDFPSTFGQRGSIPALMLPAIGIGVGCRKGATAERFIL</sequence>
<dbReference type="KEGG" id="ovi:T265_01725"/>
<dbReference type="GeneID" id="20315913"/>
<dbReference type="CTD" id="20315913"/>
<evidence type="ECO:0000313" key="2">
    <source>
        <dbReference type="Proteomes" id="UP000054324"/>
    </source>
</evidence>
<reference evidence="1 2" key="1">
    <citation type="submission" date="2013-11" db="EMBL/GenBank/DDBJ databases">
        <title>Opisthorchis viverrini - life in the bile duct.</title>
        <authorList>
            <person name="Young N.D."/>
            <person name="Nagarajan N."/>
            <person name="Lin S.J."/>
            <person name="Korhonen P.K."/>
            <person name="Jex A.R."/>
            <person name="Hall R.S."/>
            <person name="Safavi-Hemami H."/>
            <person name="Kaewkong W."/>
            <person name="Bertrand D."/>
            <person name="Gao S."/>
            <person name="Seet Q."/>
            <person name="Wongkham S."/>
            <person name="Teh B.T."/>
            <person name="Wongkham C."/>
            <person name="Intapan P.M."/>
            <person name="Maleewong W."/>
            <person name="Yang X."/>
            <person name="Hu M."/>
            <person name="Wang Z."/>
            <person name="Hofmann A."/>
            <person name="Sternberg P.W."/>
            <person name="Tan P."/>
            <person name="Wang J."/>
            <person name="Gasser R.B."/>
        </authorList>
    </citation>
    <scope>NUCLEOTIDE SEQUENCE [LARGE SCALE GENOMIC DNA]</scope>
</reference>
<organism evidence="1 2">
    <name type="scientific">Opisthorchis viverrini</name>
    <name type="common">Southeast Asian liver fluke</name>
    <dbReference type="NCBI Taxonomy" id="6198"/>
    <lineage>
        <taxon>Eukaryota</taxon>
        <taxon>Metazoa</taxon>
        <taxon>Spiralia</taxon>
        <taxon>Lophotrochozoa</taxon>
        <taxon>Platyhelminthes</taxon>
        <taxon>Trematoda</taxon>
        <taxon>Digenea</taxon>
        <taxon>Opisthorchiida</taxon>
        <taxon>Opisthorchiata</taxon>
        <taxon>Opisthorchiidae</taxon>
        <taxon>Opisthorchis</taxon>
    </lineage>
</organism>
<accession>A0A075A1H8</accession>